<dbReference type="RefSeq" id="WP_402075816.1">
    <property type="nucleotide sequence ID" value="NZ_JBIVGG010000018.1"/>
</dbReference>
<dbReference type="Gene3D" id="1.10.357.10">
    <property type="entry name" value="Tetracycline Repressor, domain 2"/>
    <property type="match status" value="1"/>
</dbReference>
<reference evidence="2 3" key="1">
    <citation type="submission" date="2024-10" db="EMBL/GenBank/DDBJ databases">
        <title>The Natural Products Discovery Center: Release of the First 8490 Sequenced Strains for Exploring Actinobacteria Biosynthetic Diversity.</title>
        <authorList>
            <person name="Kalkreuter E."/>
            <person name="Kautsar S.A."/>
            <person name="Yang D."/>
            <person name="Bader C.D."/>
            <person name="Teijaro C.N."/>
            <person name="Fluegel L."/>
            <person name="Davis C.M."/>
            <person name="Simpson J.R."/>
            <person name="Lauterbach L."/>
            <person name="Steele A.D."/>
            <person name="Gui C."/>
            <person name="Meng S."/>
            <person name="Li G."/>
            <person name="Viehrig K."/>
            <person name="Ye F."/>
            <person name="Su P."/>
            <person name="Kiefer A.F."/>
            <person name="Nichols A."/>
            <person name="Cepeda A.J."/>
            <person name="Yan W."/>
            <person name="Fan B."/>
            <person name="Jiang Y."/>
            <person name="Adhikari A."/>
            <person name="Zheng C.-J."/>
            <person name="Schuster L."/>
            <person name="Cowan T.M."/>
            <person name="Smanski M.J."/>
            <person name="Chevrette M.G."/>
            <person name="De Carvalho L.P.S."/>
            <person name="Shen B."/>
        </authorList>
    </citation>
    <scope>NUCLEOTIDE SEQUENCE [LARGE SCALE GENOMIC DNA]</scope>
    <source>
        <strain evidence="2 3">NPDC089932</strain>
    </source>
</reference>
<comment type="caution">
    <text evidence="2">The sequence shown here is derived from an EMBL/GenBank/DDBJ whole genome shotgun (WGS) entry which is preliminary data.</text>
</comment>
<feature type="region of interest" description="Disordered" evidence="1">
    <location>
        <begin position="1"/>
        <end position="38"/>
    </location>
</feature>
<proteinExistence type="predicted"/>
<evidence type="ECO:0000313" key="2">
    <source>
        <dbReference type="EMBL" id="MFJ4084329.1"/>
    </source>
</evidence>
<keyword evidence="3" id="KW-1185">Reference proteome</keyword>
<evidence type="ECO:0000256" key="1">
    <source>
        <dbReference type="SAM" id="MobiDB-lite"/>
    </source>
</evidence>
<gene>
    <name evidence="2" type="ORF">ACIP2Z_35950</name>
</gene>
<sequence>MRWASGGPELPGLDGVPAIRAGAGRTDRQAAQGQEYLENRRDQYPTVAANNYIADVDWDTGFTVGLELLLDGAEAQTGS</sequence>
<dbReference type="Proteomes" id="UP001617511">
    <property type="component" value="Unassembled WGS sequence"/>
</dbReference>
<name>A0ABW8FQF8_9ACTN</name>
<dbReference type="EMBL" id="JBIVGG010000018">
    <property type="protein sequence ID" value="MFJ4084329.1"/>
    <property type="molecule type" value="Genomic_DNA"/>
</dbReference>
<organism evidence="2 3">
    <name type="scientific">Streptomyces iakyrus</name>
    <dbReference type="NCBI Taxonomy" id="68219"/>
    <lineage>
        <taxon>Bacteria</taxon>
        <taxon>Bacillati</taxon>
        <taxon>Actinomycetota</taxon>
        <taxon>Actinomycetes</taxon>
        <taxon>Kitasatosporales</taxon>
        <taxon>Streptomycetaceae</taxon>
        <taxon>Streptomyces</taxon>
    </lineage>
</organism>
<dbReference type="InterPro" id="IPR036271">
    <property type="entry name" value="Tet_transcr_reg_TetR-rel_C_sf"/>
</dbReference>
<dbReference type="SUPFAM" id="SSF48498">
    <property type="entry name" value="Tetracyclin repressor-like, C-terminal domain"/>
    <property type="match status" value="1"/>
</dbReference>
<protein>
    <submittedName>
        <fullName evidence="2">Uncharacterized protein</fullName>
    </submittedName>
</protein>
<accession>A0ABW8FQF8</accession>
<evidence type="ECO:0000313" key="3">
    <source>
        <dbReference type="Proteomes" id="UP001617511"/>
    </source>
</evidence>